<name>S6V027_PSESF</name>
<dbReference type="AlphaFoldDB" id="S6V027"/>
<evidence type="ECO:0000313" key="1">
    <source>
        <dbReference type="EMBL" id="EPN47496.1"/>
    </source>
</evidence>
<sequence>VLTRPATQPLRQGLVGERVQRVVRRVFGVHGRFPLRMERADALFDKVQNLCSEGSGALRQVEVVAGHDL</sequence>
<organism evidence="1 2">
    <name type="scientific">Pseudomonas syringae pv. actinidiae ICMP 18807</name>
    <dbReference type="NCBI Taxonomy" id="1194404"/>
    <lineage>
        <taxon>Bacteria</taxon>
        <taxon>Pseudomonadati</taxon>
        <taxon>Pseudomonadota</taxon>
        <taxon>Gammaproteobacteria</taxon>
        <taxon>Pseudomonadales</taxon>
        <taxon>Pseudomonadaceae</taxon>
        <taxon>Pseudomonas</taxon>
        <taxon>Pseudomonas syringae</taxon>
    </lineage>
</organism>
<dbReference type="EMBL" id="AOKG01001434">
    <property type="protein sequence ID" value="EPN47496.1"/>
    <property type="molecule type" value="Genomic_DNA"/>
</dbReference>
<protein>
    <submittedName>
        <fullName evidence="1">Uncharacterized protein</fullName>
    </submittedName>
</protein>
<dbReference type="Proteomes" id="UP000015729">
    <property type="component" value="Unassembled WGS sequence"/>
</dbReference>
<feature type="non-terminal residue" evidence="1">
    <location>
        <position position="1"/>
    </location>
</feature>
<evidence type="ECO:0000313" key="2">
    <source>
        <dbReference type="Proteomes" id="UP000015729"/>
    </source>
</evidence>
<feature type="non-terminal residue" evidence="1">
    <location>
        <position position="69"/>
    </location>
</feature>
<reference evidence="1 2" key="1">
    <citation type="journal article" date="2013" name="PLoS Pathog.">
        <title>Genomic analysis of the Kiwifruit pathogen Pseudomonas syringae pv. actinidiae provides insight into the origins of an emergent plant disease.</title>
        <authorList>
            <person name="McCann H.C."/>
            <person name="Rikkerink E.H."/>
            <person name="Bertels F."/>
            <person name="Fiers M."/>
            <person name="Lu A."/>
            <person name="Rees-George J."/>
            <person name="Andersen M.T."/>
            <person name="Gleave A.P."/>
            <person name="Haubold B."/>
            <person name="Wohlers M.W."/>
            <person name="Guttman D.S."/>
            <person name="Wang P.W."/>
            <person name="Straub C."/>
            <person name="Vanneste J.L."/>
            <person name="Rainey P.B."/>
            <person name="Templeton M.D."/>
        </authorList>
    </citation>
    <scope>NUCLEOTIDE SEQUENCE [LARGE SCALE GENOMIC DNA]</scope>
    <source>
        <strain evidence="1 2">ICMP 18807</strain>
    </source>
</reference>
<comment type="caution">
    <text evidence="1">The sequence shown here is derived from an EMBL/GenBank/DDBJ whole genome shotgun (WGS) entry which is preliminary data.</text>
</comment>
<gene>
    <name evidence="1" type="ORF">A244_20541</name>
</gene>
<proteinExistence type="predicted"/>
<accession>S6V027</accession>